<dbReference type="STRING" id="1792845.BC343_02810"/>
<comment type="caution">
    <text evidence="1">The sequence shown here is derived from an EMBL/GenBank/DDBJ whole genome shotgun (WGS) entry which is preliminary data.</text>
</comment>
<dbReference type="OrthoDB" id="645487at2"/>
<evidence type="ECO:0000313" key="2">
    <source>
        <dbReference type="Proteomes" id="UP000189739"/>
    </source>
</evidence>
<dbReference type="EMBL" id="MBTF01000001">
    <property type="protein sequence ID" value="OOQ62002.1"/>
    <property type="molecule type" value="Genomic_DNA"/>
</dbReference>
<name>A0A1S9PM19_9SPHI</name>
<dbReference type="RefSeq" id="WP_078346191.1">
    <property type="nucleotide sequence ID" value="NZ_MBTF01000001.1"/>
</dbReference>
<keyword evidence="2" id="KW-1185">Reference proteome</keyword>
<protein>
    <recommendedName>
        <fullName evidence="3">Lipoprotein</fullName>
    </recommendedName>
</protein>
<accession>A0A1S9PM19</accession>
<evidence type="ECO:0000313" key="1">
    <source>
        <dbReference type="EMBL" id="OOQ62002.1"/>
    </source>
</evidence>
<dbReference type="AlphaFoldDB" id="A0A1S9PM19"/>
<organism evidence="1 2">
    <name type="scientific">Mucilaginibacter pedocola</name>
    <dbReference type="NCBI Taxonomy" id="1792845"/>
    <lineage>
        <taxon>Bacteria</taxon>
        <taxon>Pseudomonadati</taxon>
        <taxon>Bacteroidota</taxon>
        <taxon>Sphingobacteriia</taxon>
        <taxon>Sphingobacteriales</taxon>
        <taxon>Sphingobacteriaceae</taxon>
        <taxon>Mucilaginibacter</taxon>
    </lineage>
</organism>
<gene>
    <name evidence="1" type="ORF">BC343_02810</name>
</gene>
<dbReference type="PROSITE" id="PS51257">
    <property type="entry name" value="PROKAR_LIPOPROTEIN"/>
    <property type="match status" value="1"/>
</dbReference>
<evidence type="ECO:0008006" key="3">
    <source>
        <dbReference type="Google" id="ProtNLM"/>
    </source>
</evidence>
<dbReference type="Proteomes" id="UP000189739">
    <property type="component" value="Unassembled WGS sequence"/>
</dbReference>
<reference evidence="1 2" key="1">
    <citation type="submission" date="2016-07" db="EMBL/GenBank/DDBJ databases">
        <title>Genomic analysis of zinc-resistant bacterium Mucilaginibacter pedocola TBZ30.</title>
        <authorList>
            <person name="Huang J."/>
            <person name="Tang J."/>
        </authorList>
    </citation>
    <scope>NUCLEOTIDE SEQUENCE [LARGE SCALE GENOMIC DNA]</scope>
    <source>
        <strain evidence="1 2">TBZ30</strain>
    </source>
</reference>
<proteinExistence type="predicted"/>
<sequence>MKTKTITAYGTRVIKSMLVPALGLALTVSSCKKDSTTTAAVTEDEAAEIMVQSIDPASGGLALQTTAATTITVTSSGSSKCGIAKDSTITGSGGTSTRSYTYNLNWHRLLTCGTGSIPSKLDFSFTGASTYVAPRMSSNDNSTGAFTVTGLELASSEYIVNQTYTRNGTQQSKVRNNRNFTSTVNITTTNVKVSKVSQQITSGTGTIAVTGTASTGESFSFSGTITFLGGQKATIVLSTGTTFNVQW</sequence>